<sequence>DRQTDTDRDKQTPTDRQPGRDANAADTPAPGLPISKPGRGNPGRLFRPGALPAADWRSGAADTREPLAGGRTPLILCSLVRDRCWSVSLARLLLEKGAKVGLKDRRGMNALHYACAHGREELAELFLQAIDYRVDAADGYRNSAMHYAVRGGRLRIVEALAKVLQRLQLPVSPPNREGVTPLMLAYMADKMDIAAKLLEAGADADAVDAFGKATSVYRREAEERLRDAEEAAAAKAAGRKLRFDDVDGWRRYQNRLRSAPAGRRAALLPCRPLQQSAPRPRQTQLLAELRRTRMYQPESAELIEAASPLDRHNNPGEVFRTTPAEFFGPTARQQQQQHLSISGVRVPSASTGASRRPRARSAAPSSRQCRHGNDSDSNSDRSRDSREIRQLRPSAARRRDFGASDSLTMARLSTARRFYRPPPKPADPTMYVHDFAARYLSPSLTDADGSGAGAGGSEAGGGGGRRKKEAAGAGRKGKRGPAASAAATATAAAAMFAAESVKKKATGGGGGGSDEPGSIQSRGIAYGLQTLLG</sequence>
<protein>
    <submittedName>
        <fullName evidence="6">ANK_REP_REGION domain-containing protein</fullName>
    </submittedName>
</protein>
<feature type="compositionally biased region" description="Polar residues" evidence="4">
    <location>
        <begin position="331"/>
        <end position="340"/>
    </location>
</feature>
<keyword evidence="2 3" id="KW-0040">ANK repeat</keyword>
<reference evidence="6" key="1">
    <citation type="submission" date="2016-11" db="UniProtKB">
        <authorList>
            <consortium name="WormBaseParasite"/>
        </authorList>
    </citation>
    <scope>IDENTIFICATION</scope>
</reference>
<feature type="repeat" description="ANK" evidence="3">
    <location>
        <begin position="177"/>
        <end position="209"/>
    </location>
</feature>
<dbReference type="PROSITE" id="PS50088">
    <property type="entry name" value="ANK_REPEAT"/>
    <property type="match status" value="1"/>
</dbReference>
<dbReference type="Proteomes" id="UP000095280">
    <property type="component" value="Unplaced"/>
</dbReference>
<evidence type="ECO:0000256" key="3">
    <source>
        <dbReference type="PROSITE-ProRule" id="PRU00023"/>
    </source>
</evidence>
<dbReference type="AlphaFoldDB" id="A0A1I8IT17"/>
<feature type="compositionally biased region" description="Basic and acidic residues" evidence="4">
    <location>
        <begin position="371"/>
        <end position="390"/>
    </location>
</feature>
<dbReference type="Pfam" id="PF00023">
    <property type="entry name" value="Ank"/>
    <property type="match status" value="1"/>
</dbReference>
<proteinExistence type="predicted"/>
<dbReference type="PROSITE" id="PS50297">
    <property type="entry name" value="ANK_REP_REGION"/>
    <property type="match status" value="1"/>
</dbReference>
<feature type="compositionally biased region" description="Basic and acidic residues" evidence="4">
    <location>
        <begin position="1"/>
        <end position="19"/>
    </location>
</feature>
<feature type="compositionally biased region" description="Low complexity" evidence="4">
    <location>
        <begin position="347"/>
        <end position="367"/>
    </location>
</feature>
<keyword evidence="5" id="KW-1185">Reference proteome</keyword>
<evidence type="ECO:0000313" key="5">
    <source>
        <dbReference type="Proteomes" id="UP000095280"/>
    </source>
</evidence>
<evidence type="ECO:0000256" key="2">
    <source>
        <dbReference type="ARBA" id="ARBA00023043"/>
    </source>
</evidence>
<dbReference type="SUPFAM" id="SSF48403">
    <property type="entry name" value="Ankyrin repeat"/>
    <property type="match status" value="1"/>
</dbReference>
<feature type="region of interest" description="Disordered" evidence="4">
    <location>
        <begin position="502"/>
        <end position="523"/>
    </location>
</feature>
<keyword evidence="1" id="KW-0677">Repeat</keyword>
<feature type="compositionally biased region" description="Gly residues" evidence="4">
    <location>
        <begin position="450"/>
        <end position="463"/>
    </location>
</feature>
<dbReference type="InterPro" id="IPR036770">
    <property type="entry name" value="Ankyrin_rpt-contain_sf"/>
</dbReference>
<evidence type="ECO:0000256" key="4">
    <source>
        <dbReference type="SAM" id="MobiDB-lite"/>
    </source>
</evidence>
<feature type="region of interest" description="Disordered" evidence="4">
    <location>
        <begin position="444"/>
        <end position="485"/>
    </location>
</feature>
<organism evidence="5 6">
    <name type="scientific">Macrostomum lignano</name>
    <dbReference type="NCBI Taxonomy" id="282301"/>
    <lineage>
        <taxon>Eukaryota</taxon>
        <taxon>Metazoa</taxon>
        <taxon>Spiralia</taxon>
        <taxon>Lophotrochozoa</taxon>
        <taxon>Platyhelminthes</taxon>
        <taxon>Rhabditophora</taxon>
        <taxon>Macrostomorpha</taxon>
        <taxon>Macrostomida</taxon>
        <taxon>Macrostomidae</taxon>
        <taxon>Macrostomum</taxon>
    </lineage>
</organism>
<dbReference type="SMART" id="SM00248">
    <property type="entry name" value="ANK"/>
    <property type="match status" value="4"/>
</dbReference>
<accession>A0A1I8IT17</accession>
<dbReference type="Pfam" id="PF12796">
    <property type="entry name" value="Ank_2"/>
    <property type="match status" value="1"/>
</dbReference>
<dbReference type="InterPro" id="IPR002110">
    <property type="entry name" value="Ankyrin_rpt"/>
</dbReference>
<feature type="region of interest" description="Disordered" evidence="4">
    <location>
        <begin position="1"/>
        <end position="51"/>
    </location>
</feature>
<dbReference type="PANTHER" id="PTHR24198:SF194">
    <property type="entry name" value="INVERSIN-A"/>
    <property type="match status" value="1"/>
</dbReference>
<evidence type="ECO:0000313" key="6">
    <source>
        <dbReference type="WBParaSite" id="maker-uti_cns_0016109-snap-gene-0.4-mRNA-1"/>
    </source>
</evidence>
<dbReference type="WBParaSite" id="maker-uti_cns_0016109-snap-gene-0.4-mRNA-1">
    <property type="protein sequence ID" value="maker-uti_cns_0016109-snap-gene-0.4-mRNA-1"/>
    <property type="gene ID" value="maker-uti_cns_0016109-snap-gene-0.4"/>
</dbReference>
<name>A0A1I8IT17_9PLAT</name>
<dbReference type="Gene3D" id="1.25.40.20">
    <property type="entry name" value="Ankyrin repeat-containing domain"/>
    <property type="match status" value="1"/>
</dbReference>
<feature type="region of interest" description="Disordered" evidence="4">
    <location>
        <begin position="329"/>
        <end position="403"/>
    </location>
</feature>
<dbReference type="PANTHER" id="PTHR24198">
    <property type="entry name" value="ANKYRIN REPEAT AND PROTEIN KINASE DOMAIN-CONTAINING PROTEIN"/>
    <property type="match status" value="1"/>
</dbReference>
<evidence type="ECO:0000256" key="1">
    <source>
        <dbReference type="ARBA" id="ARBA00022737"/>
    </source>
</evidence>